<evidence type="ECO:0000256" key="1">
    <source>
        <dbReference type="SAM" id="MobiDB-lite"/>
    </source>
</evidence>
<feature type="region of interest" description="Disordered" evidence="1">
    <location>
        <begin position="1"/>
        <end position="23"/>
    </location>
</feature>
<evidence type="ECO:0000313" key="3">
    <source>
        <dbReference type="Proteomes" id="UP000249402"/>
    </source>
</evidence>
<organism evidence="2 3">
    <name type="scientific">Aspergillus ibericus CBS 121593</name>
    <dbReference type="NCBI Taxonomy" id="1448316"/>
    <lineage>
        <taxon>Eukaryota</taxon>
        <taxon>Fungi</taxon>
        <taxon>Dikarya</taxon>
        <taxon>Ascomycota</taxon>
        <taxon>Pezizomycotina</taxon>
        <taxon>Eurotiomycetes</taxon>
        <taxon>Eurotiomycetidae</taxon>
        <taxon>Eurotiales</taxon>
        <taxon>Aspergillaceae</taxon>
        <taxon>Aspergillus</taxon>
        <taxon>Aspergillus subgen. Circumdati</taxon>
    </lineage>
</organism>
<dbReference type="EMBL" id="KZ824460">
    <property type="protein sequence ID" value="RAK97755.1"/>
    <property type="molecule type" value="Genomic_DNA"/>
</dbReference>
<dbReference type="VEuPathDB" id="FungiDB:BO80DRAFT_185595"/>
<evidence type="ECO:0000313" key="2">
    <source>
        <dbReference type="EMBL" id="RAK97755.1"/>
    </source>
</evidence>
<accession>A0A395GQG6</accession>
<reference evidence="2 3" key="1">
    <citation type="submission" date="2018-02" db="EMBL/GenBank/DDBJ databases">
        <title>The genomes of Aspergillus section Nigri reveals drivers in fungal speciation.</title>
        <authorList>
            <consortium name="DOE Joint Genome Institute"/>
            <person name="Vesth T.C."/>
            <person name="Nybo J."/>
            <person name="Theobald S."/>
            <person name="Brandl J."/>
            <person name="Frisvad J.C."/>
            <person name="Nielsen K.F."/>
            <person name="Lyhne E.K."/>
            <person name="Kogle M.E."/>
            <person name="Kuo A."/>
            <person name="Riley R."/>
            <person name="Clum A."/>
            <person name="Nolan M."/>
            <person name="Lipzen A."/>
            <person name="Salamov A."/>
            <person name="Henrissat B."/>
            <person name="Wiebenga A."/>
            <person name="De vries R.P."/>
            <person name="Grigoriev I.V."/>
            <person name="Mortensen U.H."/>
            <person name="Andersen M.R."/>
            <person name="Baker S.E."/>
        </authorList>
    </citation>
    <scope>NUCLEOTIDE SEQUENCE [LARGE SCALE GENOMIC DNA]</scope>
    <source>
        <strain evidence="2 3">CBS 121593</strain>
    </source>
</reference>
<dbReference type="RefSeq" id="XP_025572083.1">
    <property type="nucleotide sequence ID" value="XM_025714068.1"/>
</dbReference>
<feature type="compositionally biased region" description="Low complexity" evidence="1">
    <location>
        <begin position="10"/>
        <end position="23"/>
    </location>
</feature>
<sequence>MDERRTVTGADSSAAASSSPKPLLSLATPAVESRSPSEALLFARLLSSVVDPAFDFSPVCCLLPLFIFCCLLPPYPDTPYMRPFEFTLSCIHLAADRHLNHLSTTLVLDLIPRR</sequence>
<gene>
    <name evidence="2" type="ORF">BO80DRAFT_185595</name>
</gene>
<name>A0A395GQG6_9EURO</name>
<keyword evidence="3" id="KW-1185">Reference proteome</keyword>
<proteinExistence type="predicted"/>
<dbReference type="Proteomes" id="UP000249402">
    <property type="component" value="Unassembled WGS sequence"/>
</dbReference>
<dbReference type="AlphaFoldDB" id="A0A395GQG6"/>
<dbReference type="GeneID" id="37218933"/>
<protein>
    <submittedName>
        <fullName evidence="2">Uncharacterized protein</fullName>
    </submittedName>
</protein>